<gene>
    <name evidence="4" type="ORF">PCASD_04677</name>
    <name evidence="3" type="ORF">PCASD_19383</name>
</gene>
<protein>
    <recommendedName>
        <fullName evidence="6">ABC transmembrane type-1 domain-containing protein</fullName>
    </recommendedName>
</protein>
<accession>A0A2N5UYW4</accession>
<reference evidence="4 5" key="1">
    <citation type="submission" date="2017-11" db="EMBL/GenBank/DDBJ databases">
        <title>De novo assembly and phasing of dikaryotic genomes from two isolates of Puccinia coronata f. sp. avenae, the causal agent of oat crown rust.</title>
        <authorList>
            <person name="Miller M.E."/>
            <person name="Zhang Y."/>
            <person name="Omidvar V."/>
            <person name="Sperschneider J."/>
            <person name="Schwessinger B."/>
            <person name="Raley C."/>
            <person name="Palmer J.M."/>
            <person name="Garnica D."/>
            <person name="Upadhyaya N."/>
            <person name="Rathjen J."/>
            <person name="Taylor J.M."/>
            <person name="Park R.F."/>
            <person name="Dodds P.N."/>
            <person name="Hirsch C.D."/>
            <person name="Kianian S.F."/>
            <person name="Figueroa M."/>
        </authorList>
    </citation>
    <scope>NUCLEOTIDE SEQUENCE [LARGE SCALE GENOMIC DNA]</scope>
    <source>
        <strain evidence="4">12SD80</strain>
    </source>
</reference>
<evidence type="ECO:0000256" key="2">
    <source>
        <dbReference type="SAM" id="SignalP"/>
    </source>
</evidence>
<evidence type="ECO:0000313" key="3">
    <source>
        <dbReference type="EMBL" id="PLW14367.1"/>
    </source>
</evidence>
<dbReference type="EMBL" id="PGCI01000073">
    <property type="protein sequence ID" value="PLW42955.1"/>
    <property type="molecule type" value="Genomic_DNA"/>
</dbReference>
<feature type="signal peptide" evidence="2">
    <location>
        <begin position="1"/>
        <end position="19"/>
    </location>
</feature>
<dbReference type="EMBL" id="PGCI01000824">
    <property type="protein sequence ID" value="PLW14367.1"/>
    <property type="molecule type" value="Genomic_DNA"/>
</dbReference>
<name>A0A2N5UYW4_9BASI</name>
<feature type="transmembrane region" description="Helical" evidence="1">
    <location>
        <begin position="57"/>
        <end position="75"/>
    </location>
</feature>
<evidence type="ECO:0008006" key="6">
    <source>
        <dbReference type="Google" id="ProtNLM"/>
    </source>
</evidence>
<dbReference type="Proteomes" id="UP000235392">
    <property type="component" value="Unassembled WGS sequence"/>
</dbReference>
<keyword evidence="2" id="KW-0732">Signal</keyword>
<feature type="transmembrane region" description="Helical" evidence="1">
    <location>
        <begin position="35"/>
        <end position="52"/>
    </location>
</feature>
<comment type="caution">
    <text evidence="4">The sequence shown here is derived from an EMBL/GenBank/DDBJ whole genome shotgun (WGS) entry which is preliminary data.</text>
</comment>
<sequence length="155" mass="16551">MFFRSHLLFSGLLLICVAAAPCLLAYTSISLTKGLLLICVAAAPCLLAYTSISLTKGLLLICVAAAPCLLAYTSISLTKAEKLTLISGQVATAKFRPRLTKFLLARKVASYLLAEEGLLKDIFLSAKEGYFTGSYLSANEDIGRQVATAEVLIAR</sequence>
<feature type="chain" id="PRO_5014563661" description="ABC transmembrane type-1 domain-containing protein" evidence="2">
    <location>
        <begin position="20"/>
        <end position="155"/>
    </location>
</feature>
<evidence type="ECO:0000256" key="1">
    <source>
        <dbReference type="SAM" id="Phobius"/>
    </source>
</evidence>
<proteinExistence type="predicted"/>
<dbReference type="AlphaFoldDB" id="A0A2N5UYW4"/>
<keyword evidence="1" id="KW-1133">Transmembrane helix</keyword>
<keyword evidence="1" id="KW-0812">Transmembrane</keyword>
<organism evidence="4 5">
    <name type="scientific">Puccinia coronata f. sp. avenae</name>
    <dbReference type="NCBI Taxonomy" id="200324"/>
    <lineage>
        <taxon>Eukaryota</taxon>
        <taxon>Fungi</taxon>
        <taxon>Dikarya</taxon>
        <taxon>Basidiomycota</taxon>
        <taxon>Pucciniomycotina</taxon>
        <taxon>Pucciniomycetes</taxon>
        <taxon>Pucciniales</taxon>
        <taxon>Pucciniaceae</taxon>
        <taxon>Puccinia</taxon>
    </lineage>
</organism>
<evidence type="ECO:0000313" key="5">
    <source>
        <dbReference type="Proteomes" id="UP000235392"/>
    </source>
</evidence>
<evidence type="ECO:0000313" key="4">
    <source>
        <dbReference type="EMBL" id="PLW42955.1"/>
    </source>
</evidence>
<keyword evidence="1" id="KW-0472">Membrane</keyword>